<protein>
    <submittedName>
        <fullName evidence="2">Metalloprotease</fullName>
    </submittedName>
</protein>
<dbReference type="GO" id="GO:0008237">
    <property type="term" value="F:metallopeptidase activity"/>
    <property type="evidence" value="ECO:0007669"/>
    <property type="project" value="UniProtKB-KW"/>
</dbReference>
<keyword evidence="1" id="KW-1133">Transmembrane helix</keyword>
<keyword evidence="2" id="KW-0645">Protease</keyword>
<accession>A0A4P8WI48</accession>
<dbReference type="KEGG" id="nvr:FEJ81_11035"/>
<dbReference type="InterPro" id="IPR052348">
    <property type="entry name" value="Metallopeptidase_M50B"/>
</dbReference>
<feature type="transmembrane region" description="Helical" evidence="1">
    <location>
        <begin position="157"/>
        <end position="179"/>
    </location>
</feature>
<feature type="transmembrane region" description="Helical" evidence="1">
    <location>
        <begin position="129"/>
        <end position="151"/>
    </location>
</feature>
<keyword evidence="1" id="KW-0472">Membrane</keyword>
<keyword evidence="1" id="KW-0812">Transmembrane</keyword>
<dbReference type="Proteomes" id="UP000302218">
    <property type="component" value="Chromosome"/>
</dbReference>
<sequence>MGYRTTQQHESEPEPELRFSDTELRDLAVAWTALSVAFALIRSPFHRGLASFGAFVLSVLVSFLTVGVGFLLHEIAHKVVAIEHGQIAEFRADYQMLLLALMGGLVGFLFAAPGAVYHRGQITTRENGLIAIAGPVTNLLLTVLFLPLLIFSATPGFFPQVLAMIGQMGVAINLFLAAFNMIPFGPLDGKSVLEWHKGVFALVFVPSAALAAFVLFRVGLF</sequence>
<dbReference type="AlphaFoldDB" id="A0A4P8WI48"/>
<dbReference type="EMBL" id="CP040330">
    <property type="protein sequence ID" value="QCS42865.1"/>
    <property type="molecule type" value="Genomic_DNA"/>
</dbReference>
<organism evidence="2 3">
    <name type="scientific">Natrinema versiforme</name>
    <dbReference type="NCBI Taxonomy" id="88724"/>
    <lineage>
        <taxon>Archaea</taxon>
        <taxon>Methanobacteriati</taxon>
        <taxon>Methanobacteriota</taxon>
        <taxon>Stenosarchaea group</taxon>
        <taxon>Halobacteria</taxon>
        <taxon>Halobacteriales</taxon>
        <taxon>Natrialbaceae</taxon>
        <taxon>Natrinema</taxon>
    </lineage>
</organism>
<evidence type="ECO:0000256" key="1">
    <source>
        <dbReference type="SAM" id="Phobius"/>
    </source>
</evidence>
<proteinExistence type="predicted"/>
<dbReference type="RefSeq" id="WP_138245342.1">
    <property type="nucleotide sequence ID" value="NZ_CP040330.1"/>
</dbReference>
<evidence type="ECO:0000313" key="2">
    <source>
        <dbReference type="EMBL" id="QCS42865.1"/>
    </source>
</evidence>
<reference evidence="3" key="1">
    <citation type="submission" date="2019-05" db="EMBL/GenBank/DDBJ databases">
        <title>Genome sequence and methylation pattern of the halophilic Archaeon Natrinema versiforme BOL5-4.</title>
        <authorList>
            <person name="DasSarma P."/>
            <person name="Anton B.P."/>
            <person name="DasSarma S.L."/>
            <person name="Martinez F.L."/>
            <person name="Guzman D."/>
            <person name="Roberts R.J."/>
            <person name="DasSarma S."/>
        </authorList>
    </citation>
    <scope>NUCLEOTIDE SEQUENCE [LARGE SCALE GENOMIC DNA]</scope>
    <source>
        <strain evidence="3">BOL5-4</strain>
    </source>
</reference>
<dbReference type="PANTHER" id="PTHR35864:SF1">
    <property type="entry name" value="ZINC METALLOPROTEASE YWHC-RELATED"/>
    <property type="match status" value="1"/>
</dbReference>
<name>A0A4P8WI48_9EURY</name>
<dbReference type="GO" id="GO:0006508">
    <property type="term" value="P:proteolysis"/>
    <property type="evidence" value="ECO:0007669"/>
    <property type="project" value="UniProtKB-KW"/>
</dbReference>
<feature type="transmembrane region" description="Helical" evidence="1">
    <location>
        <begin position="27"/>
        <end position="45"/>
    </location>
</feature>
<feature type="transmembrane region" description="Helical" evidence="1">
    <location>
        <begin position="96"/>
        <end position="117"/>
    </location>
</feature>
<feature type="transmembrane region" description="Helical" evidence="1">
    <location>
        <begin position="199"/>
        <end position="220"/>
    </location>
</feature>
<dbReference type="PANTHER" id="PTHR35864">
    <property type="entry name" value="ZINC METALLOPROTEASE MJ0611-RELATED"/>
    <property type="match status" value="1"/>
</dbReference>
<keyword evidence="2" id="KW-0378">Hydrolase</keyword>
<keyword evidence="2" id="KW-0482">Metalloprotease</keyword>
<gene>
    <name evidence="2" type="ORF">FEJ81_11035</name>
</gene>
<evidence type="ECO:0000313" key="3">
    <source>
        <dbReference type="Proteomes" id="UP000302218"/>
    </source>
</evidence>
<dbReference type="GeneID" id="40265814"/>
<feature type="transmembrane region" description="Helical" evidence="1">
    <location>
        <begin position="52"/>
        <end position="76"/>
    </location>
</feature>
<dbReference type="OrthoDB" id="86131at2157"/>